<protein>
    <submittedName>
        <fullName evidence="3">AAA family ATPase</fullName>
    </submittedName>
</protein>
<evidence type="ECO:0000313" key="3">
    <source>
        <dbReference type="EMBL" id="TSJ41501.1"/>
    </source>
</evidence>
<dbReference type="Gene3D" id="1.10.10.1390">
    <property type="entry name" value="ATP-dependent DNA helicase RecQ"/>
    <property type="match status" value="1"/>
</dbReference>
<dbReference type="InterPro" id="IPR051055">
    <property type="entry name" value="PIF1_helicase"/>
</dbReference>
<dbReference type="Gene3D" id="3.40.50.300">
    <property type="entry name" value="P-loop containing nucleotide triphosphate hydrolases"/>
    <property type="match status" value="1"/>
</dbReference>
<evidence type="ECO:0000313" key="4">
    <source>
        <dbReference type="Proteomes" id="UP000316008"/>
    </source>
</evidence>
<dbReference type="GO" id="GO:0006281">
    <property type="term" value="P:DNA repair"/>
    <property type="evidence" value="ECO:0007669"/>
    <property type="project" value="InterPro"/>
</dbReference>
<dbReference type="OrthoDB" id="9763659at2"/>
<evidence type="ECO:0000259" key="1">
    <source>
        <dbReference type="Pfam" id="PF05970"/>
    </source>
</evidence>
<sequence length="768" mass="88619">MKNNTESISNPAEFTERFINQTNSPVFLTGKAGTGKTTLLRKIVETTHKNTVIVAPTGIAALNAGGVTIHSFFQLPFSSFIPEFVSNGLVSGNTKFESKETLKRHFHFNKTRQNLIRNVELLIIDEVSMLRADLLDAIDWTLRNVRKNNHPFGGLQVLFIGDLLQLPPVIKPEEWSVLQKYYHGIFFFNARVLQEQAPVYIELDKIFRQDDQLFIDLLNNLRNNRVTSEDQRLLEQYVNPDFDSTKEEGYITLTTHNSKADQMNAAALNSLKEQSIIYSAEIKNDFPPHLYPLEKETELKVGAQIMFIKNDISFEKNFYNGKMGVIKSLTKDEIEVFFKEENRSITVEKYEWNNIKYTLNEQSGEIEEEILGTFVHYPIKLAWAITIHKSQGLTFDKAVLDVSNVFAPGQAYVALSRLRSLKGLVLLKPLSMNGLVNDHQVVSYSSNKAPEDQMKLYLDRETSRFVYNSLVQAFDWYDYTTKWATFELGFKNQGPKTEKGKDKSWVANQLQTVQATFDAARKFQNQLANLFSKEKPEWEFIHERVQAAYQYFFKPLDAQVYSIMKRRYEVAKIKKTKSYFEELEELEQEVIAVVHRLMKGRLLIEAIVNQKPFTKETVKSAEITNYVIAKSHSIQQELRANRSMMDEMMEEDFTDVLQLIKPKKEVKEEKVAKKNTYEITFDLFEAGKTIEEIANERQLGLSTIEGHFAKLIQQEKIDITSVLDPKRISEIESYLEDAEGKTLGMLKEELGDRVSYAELKWVQASKML</sequence>
<keyword evidence="4" id="KW-1185">Reference proteome</keyword>
<dbReference type="InterPro" id="IPR010285">
    <property type="entry name" value="DNA_helicase_pif1-like_DEAD"/>
</dbReference>
<feature type="domain" description="DNA helicase Pif1-like DEAD-box helicase" evidence="1">
    <location>
        <begin position="15"/>
        <end position="230"/>
    </location>
</feature>
<feature type="domain" description="Helicase Helix-turn-helix" evidence="2">
    <location>
        <begin position="676"/>
        <end position="763"/>
    </location>
</feature>
<dbReference type="EMBL" id="VLPL01000007">
    <property type="protein sequence ID" value="TSJ41501.1"/>
    <property type="molecule type" value="Genomic_DNA"/>
</dbReference>
<dbReference type="FunFam" id="3.40.50.300:FF:001498">
    <property type="entry name" value="ATP-dependent DNA helicase"/>
    <property type="match status" value="1"/>
</dbReference>
<dbReference type="Pfam" id="PF05970">
    <property type="entry name" value="PIF1"/>
    <property type="match status" value="1"/>
</dbReference>
<dbReference type="GO" id="GO:0003678">
    <property type="term" value="F:DNA helicase activity"/>
    <property type="evidence" value="ECO:0007669"/>
    <property type="project" value="InterPro"/>
</dbReference>
<reference evidence="3 4" key="1">
    <citation type="submission" date="2019-07" db="EMBL/GenBank/DDBJ databases">
        <authorList>
            <person name="Huq M.A."/>
        </authorList>
    </citation>
    <scope>NUCLEOTIDE SEQUENCE [LARGE SCALE GENOMIC DNA]</scope>
    <source>
        <strain evidence="3 4">MAH-3</strain>
    </source>
</reference>
<dbReference type="InterPro" id="IPR027417">
    <property type="entry name" value="P-loop_NTPase"/>
</dbReference>
<dbReference type="InterPro" id="IPR029491">
    <property type="entry name" value="Helicase_HTH"/>
</dbReference>
<dbReference type="Pfam" id="PF14493">
    <property type="entry name" value="HTH_40"/>
    <property type="match status" value="1"/>
</dbReference>
<evidence type="ECO:0000259" key="2">
    <source>
        <dbReference type="Pfam" id="PF14493"/>
    </source>
</evidence>
<comment type="caution">
    <text evidence="3">The sequence shown here is derived from an EMBL/GenBank/DDBJ whole genome shotgun (WGS) entry which is preliminary data.</text>
</comment>
<organism evidence="3 4">
    <name type="scientific">Fluviicola chungangensis</name>
    <dbReference type="NCBI Taxonomy" id="2597671"/>
    <lineage>
        <taxon>Bacteria</taxon>
        <taxon>Pseudomonadati</taxon>
        <taxon>Bacteroidota</taxon>
        <taxon>Flavobacteriia</taxon>
        <taxon>Flavobacteriales</taxon>
        <taxon>Crocinitomicaceae</taxon>
        <taxon>Fluviicola</taxon>
    </lineage>
</organism>
<dbReference type="SUPFAM" id="SSF52540">
    <property type="entry name" value="P-loop containing nucleoside triphosphate hydrolases"/>
    <property type="match status" value="2"/>
</dbReference>
<dbReference type="CDD" id="cd18037">
    <property type="entry name" value="DEXSc_Pif1_like"/>
    <property type="match status" value="1"/>
</dbReference>
<name>A0A556MNF4_9FLAO</name>
<dbReference type="RefSeq" id="WP_144333762.1">
    <property type="nucleotide sequence ID" value="NZ_VLPL01000007.1"/>
</dbReference>
<dbReference type="AlphaFoldDB" id="A0A556MNF4"/>
<gene>
    <name evidence="3" type="ORF">FO442_13630</name>
</gene>
<accession>A0A556MNF4</accession>
<dbReference type="PANTHER" id="PTHR47642:SF5">
    <property type="entry name" value="ATP-DEPENDENT DNA HELICASE"/>
    <property type="match status" value="1"/>
</dbReference>
<proteinExistence type="predicted"/>
<dbReference type="GO" id="GO:0000723">
    <property type="term" value="P:telomere maintenance"/>
    <property type="evidence" value="ECO:0007669"/>
    <property type="project" value="InterPro"/>
</dbReference>
<dbReference type="Proteomes" id="UP000316008">
    <property type="component" value="Unassembled WGS sequence"/>
</dbReference>
<dbReference type="CDD" id="cd18809">
    <property type="entry name" value="SF1_C_RecD"/>
    <property type="match status" value="1"/>
</dbReference>
<dbReference type="Gene3D" id="2.30.30.940">
    <property type="match status" value="1"/>
</dbReference>
<dbReference type="PANTHER" id="PTHR47642">
    <property type="entry name" value="ATP-DEPENDENT DNA HELICASE"/>
    <property type="match status" value="1"/>
</dbReference>